<evidence type="ECO:0000256" key="1">
    <source>
        <dbReference type="SAM" id="Phobius"/>
    </source>
</evidence>
<comment type="caution">
    <text evidence="2">The sequence shown here is derived from an EMBL/GenBank/DDBJ whole genome shotgun (WGS) entry which is preliminary data.</text>
</comment>
<feature type="transmembrane region" description="Helical" evidence="1">
    <location>
        <begin position="47"/>
        <end position="66"/>
    </location>
</feature>
<evidence type="ECO:0000313" key="2">
    <source>
        <dbReference type="EMBL" id="MCI4659768.1"/>
    </source>
</evidence>
<dbReference type="RefSeq" id="WP_243013259.1">
    <property type="nucleotide sequence ID" value="NZ_JALGAR010000006.1"/>
</dbReference>
<keyword evidence="1" id="KW-0472">Membrane</keyword>
<sequence length="83" mass="9174">MRALLRRYFASKDWRETWIMGVFTGVTLSLIKAGASFFLQIELPATASWIITAVIVVGGRCVVDLVQRNPPPEPTGDPDDVDP</sequence>
<gene>
    <name evidence="2" type="ORF">MQH31_18330</name>
</gene>
<dbReference type="Proteomes" id="UP001165341">
    <property type="component" value="Unassembled WGS sequence"/>
</dbReference>
<keyword evidence="3" id="KW-1185">Reference proteome</keyword>
<proteinExistence type="predicted"/>
<dbReference type="AlphaFoldDB" id="A0AA41UGI0"/>
<reference evidence="2" key="1">
    <citation type="submission" date="2022-03" db="EMBL/GenBank/DDBJ databases">
        <title>Cryobacterium sp. nov. strain ZS14-85, isolated from Antarctic soil.</title>
        <authorList>
            <person name="Li J."/>
            <person name="Niu G."/>
        </authorList>
    </citation>
    <scope>NUCLEOTIDE SEQUENCE</scope>
    <source>
        <strain evidence="2">ZS14-85</strain>
    </source>
</reference>
<organism evidence="2 3">
    <name type="scientific">Cryobacterium zhongshanensis</name>
    <dbReference type="NCBI Taxonomy" id="2928153"/>
    <lineage>
        <taxon>Bacteria</taxon>
        <taxon>Bacillati</taxon>
        <taxon>Actinomycetota</taxon>
        <taxon>Actinomycetes</taxon>
        <taxon>Micrococcales</taxon>
        <taxon>Microbacteriaceae</taxon>
        <taxon>Cryobacterium</taxon>
    </lineage>
</organism>
<evidence type="ECO:0000313" key="3">
    <source>
        <dbReference type="Proteomes" id="UP001165341"/>
    </source>
</evidence>
<feature type="transmembrane region" description="Helical" evidence="1">
    <location>
        <begin position="21"/>
        <end position="41"/>
    </location>
</feature>
<keyword evidence="1" id="KW-0812">Transmembrane</keyword>
<dbReference type="EMBL" id="JALGAR010000006">
    <property type="protein sequence ID" value="MCI4659768.1"/>
    <property type="molecule type" value="Genomic_DNA"/>
</dbReference>
<name>A0AA41UGI0_9MICO</name>
<protein>
    <submittedName>
        <fullName evidence="2">Uncharacterized protein</fullName>
    </submittedName>
</protein>
<accession>A0AA41UGI0</accession>
<keyword evidence="1" id="KW-1133">Transmembrane helix</keyword>